<gene>
    <name evidence="1" type="ORF">ACFSOY_17865</name>
</gene>
<evidence type="ECO:0000313" key="1">
    <source>
        <dbReference type="EMBL" id="MFD2171833.1"/>
    </source>
</evidence>
<dbReference type="RefSeq" id="WP_386048972.1">
    <property type="nucleotide sequence ID" value="NZ_JBHUIO010000011.1"/>
</dbReference>
<reference evidence="2" key="1">
    <citation type="journal article" date="2019" name="Int. J. Syst. Evol. Microbiol.">
        <title>The Global Catalogue of Microorganisms (GCM) 10K type strain sequencing project: providing services to taxonomists for standard genome sequencing and annotation.</title>
        <authorList>
            <consortium name="The Broad Institute Genomics Platform"/>
            <consortium name="The Broad Institute Genome Sequencing Center for Infectious Disease"/>
            <person name="Wu L."/>
            <person name="Ma J."/>
        </authorList>
    </citation>
    <scope>NUCLEOTIDE SEQUENCE [LARGE SCALE GENOMIC DNA]</scope>
    <source>
        <strain evidence="2">CGMCC 1.13574</strain>
    </source>
</reference>
<organism evidence="1 2">
    <name type="scientific">Tumebacillus lipolyticus</name>
    <dbReference type="NCBI Taxonomy" id="1280370"/>
    <lineage>
        <taxon>Bacteria</taxon>
        <taxon>Bacillati</taxon>
        <taxon>Bacillota</taxon>
        <taxon>Bacilli</taxon>
        <taxon>Bacillales</taxon>
        <taxon>Alicyclobacillaceae</taxon>
        <taxon>Tumebacillus</taxon>
    </lineage>
</organism>
<name>A0ABW5A0T6_9BACL</name>
<sequence>MVEGIGGSSHQPAMQRHPVKYVQHDYAYHSTLTNGSKVVVHAIKETIVTASVAKDRSHSVAGQKIDVFV</sequence>
<dbReference type="EMBL" id="JBHUIO010000011">
    <property type="protein sequence ID" value="MFD2171833.1"/>
    <property type="molecule type" value="Genomic_DNA"/>
</dbReference>
<keyword evidence="2" id="KW-1185">Reference proteome</keyword>
<protein>
    <submittedName>
        <fullName evidence="1">Uncharacterized protein</fullName>
    </submittedName>
</protein>
<accession>A0ABW5A0T6</accession>
<comment type="caution">
    <text evidence="1">The sequence shown here is derived from an EMBL/GenBank/DDBJ whole genome shotgun (WGS) entry which is preliminary data.</text>
</comment>
<dbReference type="Proteomes" id="UP001597343">
    <property type="component" value="Unassembled WGS sequence"/>
</dbReference>
<proteinExistence type="predicted"/>
<evidence type="ECO:0000313" key="2">
    <source>
        <dbReference type="Proteomes" id="UP001597343"/>
    </source>
</evidence>